<feature type="chain" id="PRO_5045444928" evidence="1">
    <location>
        <begin position="23"/>
        <end position="177"/>
    </location>
</feature>
<dbReference type="EMBL" id="JAJEWP010000005">
    <property type="protein sequence ID" value="MCC2617660.1"/>
    <property type="molecule type" value="Genomic_DNA"/>
</dbReference>
<dbReference type="RefSeq" id="WP_229161986.1">
    <property type="nucleotide sequence ID" value="NZ_JAJEWP010000005.1"/>
</dbReference>
<dbReference type="Proteomes" id="UP001520878">
    <property type="component" value="Unassembled WGS sequence"/>
</dbReference>
<reference evidence="2 3" key="1">
    <citation type="submission" date="2021-10" db="EMBL/GenBank/DDBJ databases">
        <title>Draft genome of Aestuariibacter halophilus JC2043.</title>
        <authorList>
            <person name="Emsley S.A."/>
            <person name="Pfannmuller K.M."/>
            <person name="Ushijima B."/>
            <person name="Saw J.H."/>
            <person name="Videau P."/>
        </authorList>
    </citation>
    <scope>NUCLEOTIDE SEQUENCE [LARGE SCALE GENOMIC DNA]</scope>
    <source>
        <strain evidence="2 3">JC2043</strain>
    </source>
</reference>
<evidence type="ECO:0000313" key="2">
    <source>
        <dbReference type="EMBL" id="MCC2617660.1"/>
    </source>
</evidence>
<dbReference type="Pfam" id="PF13689">
    <property type="entry name" value="DUF4154"/>
    <property type="match status" value="1"/>
</dbReference>
<dbReference type="InterPro" id="IPR025293">
    <property type="entry name" value="YfiR/HmsC-like"/>
</dbReference>
<evidence type="ECO:0000256" key="1">
    <source>
        <dbReference type="SAM" id="SignalP"/>
    </source>
</evidence>
<organism evidence="2 3">
    <name type="scientific">Fluctibacter halophilus</name>
    <dbReference type="NCBI Taxonomy" id="226011"/>
    <lineage>
        <taxon>Bacteria</taxon>
        <taxon>Pseudomonadati</taxon>
        <taxon>Pseudomonadota</taxon>
        <taxon>Gammaproteobacteria</taxon>
        <taxon>Alteromonadales</taxon>
        <taxon>Alteromonadaceae</taxon>
        <taxon>Fluctibacter</taxon>
    </lineage>
</organism>
<keyword evidence="1" id="KW-0732">Signal</keyword>
<gene>
    <name evidence="2" type="ORF">LJ739_15510</name>
</gene>
<evidence type="ECO:0000313" key="3">
    <source>
        <dbReference type="Proteomes" id="UP001520878"/>
    </source>
</evidence>
<keyword evidence="3" id="KW-1185">Reference proteome</keyword>
<feature type="signal peptide" evidence="1">
    <location>
        <begin position="1"/>
        <end position="22"/>
    </location>
</feature>
<comment type="caution">
    <text evidence="2">The sequence shown here is derived from an EMBL/GenBank/DDBJ whole genome shotgun (WGS) entry which is preliminary data.</text>
</comment>
<sequence>MRCFVVLLSLMISLLPATSALADEDQRAREIRTTFLFHIANYTIFPSQEQENPHLTFCFLESAPYLYEQEFAKVGVRQLNGMPTQAFRLNSIEDAEARHCDVLLVDKSEESEQVYAALEALNRKLVTVGVTRRFTNQGGLVSLVEQQSKINVFIDRKQYRKSPLKFSSLLLRHAKFL</sequence>
<accession>A0ABS8GAS1</accession>
<name>A0ABS8GAS1_9ALTE</name>
<proteinExistence type="predicted"/>
<protein>
    <submittedName>
        <fullName evidence="2">YfiR family protein</fullName>
    </submittedName>
</protein>